<protein>
    <recommendedName>
        <fullName evidence="4">Tyr recombinase domain-containing protein</fullName>
    </recommendedName>
</protein>
<comment type="caution">
    <text evidence="5">The sequence shown here is derived from an EMBL/GenBank/DDBJ whole genome shotgun (WGS) entry which is preliminary data.</text>
</comment>
<dbReference type="GO" id="GO:0003677">
    <property type="term" value="F:DNA binding"/>
    <property type="evidence" value="ECO:0007669"/>
    <property type="project" value="UniProtKB-KW"/>
</dbReference>
<keyword evidence="3" id="KW-0233">DNA recombination</keyword>
<sequence>MLIMGRPATPIGTYGRIAFSIEGKGTSRRVIARAYFRDSDGVNRPVTASGRTETLAQNALITKLGDRSSRSGTSLITSRTKVHDLVDIYVDSIAPSRRLKAQTKNRYIQSARGAILRAFKDVSVGEMTPRMIENLIIRLVDTGHLSEARNCRVVLRAMFRLAVSDNACQSNPVVVADIRLPSSGKAARALTPLELSNLRTLVAEYRTGEHVRGPKPSTALRDALDLVLGGAMRISEVLALRVIDVTPMANGRAEVRITGTIIYDKNLGAVRQDSPKSGKSRTVIVGGGFAEILRARSLASRSGLLWETPRTGKPFQQKNLLKHLRAIVRGTDLSWVTSHSLRKTSGTLIALTLGVSEATSALGHSSDAITRRIYLDNSAAAIDISQVLNGYDQQ</sequence>
<proteinExistence type="inferred from homology"/>
<dbReference type="EMBL" id="QYRT01000004">
    <property type="protein sequence ID" value="TIH40178.1"/>
    <property type="molecule type" value="Genomic_DNA"/>
</dbReference>
<dbReference type="AlphaFoldDB" id="A0A4T2CCQ4"/>
<dbReference type="Gene3D" id="1.10.150.130">
    <property type="match status" value="1"/>
</dbReference>
<dbReference type="InterPro" id="IPR011010">
    <property type="entry name" value="DNA_brk_join_enz"/>
</dbReference>
<gene>
    <name evidence="5" type="ORF">D4765_03430</name>
</gene>
<feature type="domain" description="Tyr recombinase" evidence="4">
    <location>
        <begin position="185"/>
        <end position="389"/>
    </location>
</feature>
<organism evidence="5 6">
    <name type="scientific">Subtercola vilae</name>
    <dbReference type="NCBI Taxonomy" id="2056433"/>
    <lineage>
        <taxon>Bacteria</taxon>
        <taxon>Bacillati</taxon>
        <taxon>Actinomycetota</taxon>
        <taxon>Actinomycetes</taxon>
        <taxon>Micrococcales</taxon>
        <taxon>Microbacteriaceae</taxon>
        <taxon>Subtercola</taxon>
    </lineage>
</organism>
<reference evidence="5 6" key="1">
    <citation type="journal article" date="2019" name="Microorganisms">
        <title>Systematic Affiliation and Genome Analysis of Subtercola vilae DB165(T) with Particular Emphasis on Cold Adaptation of an Isolate from a High-Altitude Cold Volcano Lake.</title>
        <authorList>
            <person name="Villalobos A.S."/>
            <person name="Wiese J."/>
            <person name="Imhoff J.F."/>
            <person name="Dorador C."/>
            <person name="Keller A."/>
            <person name="Hentschel U."/>
        </authorList>
    </citation>
    <scope>NUCLEOTIDE SEQUENCE [LARGE SCALE GENOMIC DNA]</scope>
    <source>
        <strain evidence="5 6">DB165</strain>
    </source>
</reference>
<evidence type="ECO:0000259" key="4">
    <source>
        <dbReference type="PROSITE" id="PS51898"/>
    </source>
</evidence>
<evidence type="ECO:0000313" key="6">
    <source>
        <dbReference type="Proteomes" id="UP000306192"/>
    </source>
</evidence>
<comment type="similarity">
    <text evidence="1">Belongs to the 'phage' integrase family.</text>
</comment>
<dbReference type="SUPFAM" id="SSF56349">
    <property type="entry name" value="DNA breaking-rejoining enzymes"/>
    <property type="match status" value="1"/>
</dbReference>
<evidence type="ECO:0000256" key="3">
    <source>
        <dbReference type="ARBA" id="ARBA00023172"/>
    </source>
</evidence>
<dbReference type="GO" id="GO:0006310">
    <property type="term" value="P:DNA recombination"/>
    <property type="evidence" value="ECO:0007669"/>
    <property type="project" value="UniProtKB-KW"/>
</dbReference>
<dbReference type="Proteomes" id="UP000306192">
    <property type="component" value="Unassembled WGS sequence"/>
</dbReference>
<keyword evidence="6" id="KW-1185">Reference proteome</keyword>
<dbReference type="PANTHER" id="PTHR30349">
    <property type="entry name" value="PHAGE INTEGRASE-RELATED"/>
    <property type="match status" value="1"/>
</dbReference>
<dbReference type="InterPro" id="IPR050090">
    <property type="entry name" value="Tyrosine_recombinase_XerCD"/>
</dbReference>
<accession>A0A4T2CCQ4</accession>
<dbReference type="InterPro" id="IPR002104">
    <property type="entry name" value="Integrase_catalytic"/>
</dbReference>
<evidence type="ECO:0000256" key="1">
    <source>
        <dbReference type="ARBA" id="ARBA00008857"/>
    </source>
</evidence>
<dbReference type="PROSITE" id="PS51898">
    <property type="entry name" value="TYR_RECOMBINASE"/>
    <property type="match status" value="1"/>
</dbReference>
<dbReference type="Gene3D" id="1.10.443.10">
    <property type="entry name" value="Intergrase catalytic core"/>
    <property type="match status" value="1"/>
</dbReference>
<evidence type="ECO:0000313" key="5">
    <source>
        <dbReference type="EMBL" id="TIH40178.1"/>
    </source>
</evidence>
<dbReference type="InterPro" id="IPR010998">
    <property type="entry name" value="Integrase_recombinase_N"/>
</dbReference>
<dbReference type="Pfam" id="PF00589">
    <property type="entry name" value="Phage_integrase"/>
    <property type="match status" value="1"/>
</dbReference>
<evidence type="ECO:0000256" key="2">
    <source>
        <dbReference type="ARBA" id="ARBA00023125"/>
    </source>
</evidence>
<dbReference type="GO" id="GO:0015074">
    <property type="term" value="P:DNA integration"/>
    <property type="evidence" value="ECO:0007669"/>
    <property type="project" value="InterPro"/>
</dbReference>
<dbReference type="PANTHER" id="PTHR30349:SF64">
    <property type="entry name" value="PROPHAGE INTEGRASE INTD-RELATED"/>
    <property type="match status" value="1"/>
</dbReference>
<dbReference type="InterPro" id="IPR013762">
    <property type="entry name" value="Integrase-like_cat_sf"/>
</dbReference>
<name>A0A4T2CCQ4_9MICO</name>
<keyword evidence="2" id="KW-0238">DNA-binding</keyword>